<dbReference type="PROSITE" id="PS51352">
    <property type="entry name" value="THIOREDOXIN_2"/>
    <property type="match status" value="1"/>
</dbReference>
<protein>
    <recommendedName>
        <fullName evidence="2">Thioredoxin domain-containing protein</fullName>
    </recommendedName>
</protein>
<organism evidence="3">
    <name type="scientific">Leucothrix mucor</name>
    <dbReference type="NCBI Taxonomy" id="45248"/>
    <lineage>
        <taxon>Bacteria</taxon>
        <taxon>Pseudomonadati</taxon>
        <taxon>Pseudomonadota</taxon>
        <taxon>Gammaproteobacteria</taxon>
        <taxon>Thiotrichales</taxon>
        <taxon>Thiotrichaceae</taxon>
        <taxon>Leucothrix</taxon>
    </lineage>
</organism>
<keyword evidence="1" id="KW-0732">Signal</keyword>
<dbReference type="AlphaFoldDB" id="A0A7V2WUG1"/>
<dbReference type="InterPro" id="IPR051099">
    <property type="entry name" value="AGR/TXD"/>
</dbReference>
<dbReference type="Proteomes" id="UP000885750">
    <property type="component" value="Unassembled WGS sequence"/>
</dbReference>
<dbReference type="EMBL" id="DRMS01000176">
    <property type="protein sequence ID" value="HFC92048.1"/>
    <property type="molecule type" value="Genomic_DNA"/>
</dbReference>
<dbReference type="Pfam" id="PF13098">
    <property type="entry name" value="Thioredoxin_2"/>
    <property type="match status" value="2"/>
</dbReference>
<accession>A0A7V2WUG1</accession>
<comment type="caution">
    <text evidence="3">The sequence shown here is derived from an EMBL/GenBank/DDBJ whole genome shotgun (WGS) entry which is preliminary data.</text>
</comment>
<dbReference type="Gene3D" id="3.40.30.10">
    <property type="entry name" value="Glutaredoxin"/>
    <property type="match status" value="2"/>
</dbReference>
<feature type="domain" description="Thioredoxin" evidence="2">
    <location>
        <begin position="22"/>
        <end position="175"/>
    </location>
</feature>
<dbReference type="SUPFAM" id="SSF52833">
    <property type="entry name" value="Thioredoxin-like"/>
    <property type="match status" value="2"/>
</dbReference>
<evidence type="ECO:0000259" key="2">
    <source>
        <dbReference type="PROSITE" id="PS51352"/>
    </source>
</evidence>
<evidence type="ECO:0000313" key="3">
    <source>
        <dbReference type="EMBL" id="HFC92048.1"/>
    </source>
</evidence>
<name>A0A7V2WUG1_LEUMU</name>
<dbReference type="InterPro" id="IPR012336">
    <property type="entry name" value="Thioredoxin-like_fold"/>
</dbReference>
<dbReference type="PANTHER" id="PTHR15337:SF11">
    <property type="entry name" value="THIOREDOXIN DOMAIN-CONTAINING PROTEIN"/>
    <property type="match status" value="1"/>
</dbReference>
<gene>
    <name evidence="3" type="ORF">ENJ51_04470</name>
</gene>
<evidence type="ECO:0000256" key="1">
    <source>
        <dbReference type="ARBA" id="ARBA00022729"/>
    </source>
</evidence>
<sequence length="354" mass="40617">MAHPKARRLAMLINKLLFLICFTLVFTSSGFADSPKTGKILGGTEVVYPEWFKESFLDFREDSAEAAESGKHLLLFFHVAGCPYCKKMLDDNFIAGENSKTVQENFDAIEIDLKGSKEIAFNEKMTVSESDLGKVLAVHYTPTILFMDAENKVVARLNGYRSPREFKQVLNFVKDKAYKTMDLASYRQKHVTDSVYTLKDDSRYLPAKQATNLQKLAQQDKPLMLLFEDKSCDECERFHKEILDLEATTEILKKYNLVRLDALSDAELIDIKGNKTTAKKWLAKRNISYRPAVFLYSEGKEIEKVTGLLKSFHFQQLLKFVAEKQYTKFDTWIGYVGEQSNKILKSGKDIDIWK</sequence>
<proteinExistence type="predicted"/>
<dbReference type="InterPro" id="IPR013766">
    <property type="entry name" value="Thioredoxin_domain"/>
</dbReference>
<dbReference type="InterPro" id="IPR036249">
    <property type="entry name" value="Thioredoxin-like_sf"/>
</dbReference>
<dbReference type="PANTHER" id="PTHR15337">
    <property type="entry name" value="ANTERIOR GRADIENT PROTEIN-RELATED"/>
    <property type="match status" value="1"/>
</dbReference>
<reference evidence="3" key="1">
    <citation type="journal article" date="2020" name="mSystems">
        <title>Genome- and Community-Level Interaction Insights into Carbon Utilization and Element Cycling Functions of Hydrothermarchaeota in Hydrothermal Sediment.</title>
        <authorList>
            <person name="Zhou Z."/>
            <person name="Liu Y."/>
            <person name="Xu W."/>
            <person name="Pan J."/>
            <person name="Luo Z.H."/>
            <person name="Li M."/>
        </authorList>
    </citation>
    <scope>NUCLEOTIDE SEQUENCE [LARGE SCALE GENOMIC DNA]</scope>
    <source>
        <strain evidence="3">HyVt-493</strain>
    </source>
</reference>